<evidence type="ECO:0000313" key="2">
    <source>
        <dbReference type="EMBL" id="EDV96641.1"/>
    </source>
</evidence>
<gene>
    <name evidence="2" type="primary">Dgri\GH16370</name>
    <name evidence="2" type="ORF">Dgri_GH16370</name>
</gene>
<dbReference type="AlphaFoldDB" id="B4IYV4"/>
<organism evidence="3">
    <name type="scientific">Drosophila grimshawi</name>
    <name type="common">Hawaiian fruit fly</name>
    <name type="synonym">Idiomyia grimshawi</name>
    <dbReference type="NCBI Taxonomy" id="7222"/>
    <lineage>
        <taxon>Eukaryota</taxon>
        <taxon>Metazoa</taxon>
        <taxon>Ecdysozoa</taxon>
        <taxon>Arthropoda</taxon>
        <taxon>Hexapoda</taxon>
        <taxon>Insecta</taxon>
        <taxon>Pterygota</taxon>
        <taxon>Neoptera</taxon>
        <taxon>Endopterygota</taxon>
        <taxon>Diptera</taxon>
        <taxon>Brachycera</taxon>
        <taxon>Muscomorpha</taxon>
        <taxon>Ephydroidea</taxon>
        <taxon>Drosophilidae</taxon>
        <taxon>Drosophila</taxon>
        <taxon>Hawaiian Drosophila</taxon>
    </lineage>
</organism>
<dbReference type="eggNOG" id="ENOG502TBB8">
    <property type="taxonomic scope" value="Eukaryota"/>
</dbReference>
<dbReference type="PhylomeDB" id="B4IYV4"/>
<sequence>MARYQLISSLLLGLVILVAQTTAEAPRRLRYNRQRQAAFARQEIQPTPYPTAEELKPEEPVLIYGPPPSTDVDELPAEQELPTNSFQPDAETDIDVDNAEALDNEETAPELTTPAAFARLRISRRQKLAKLQLAKVQPNRQRIARLEAVPVPAEAPLPAVPQFYYVGGQQQQAYLVAYNPANQQLAW</sequence>
<accession>B4IYV4</accession>
<feature type="chain" id="PRO_5002811024" evidence="1">
    <location>
        <begin position="24"/>
        <end position="187"/>
    </location>
</feature>
<keyword evidence="3" id="KW-1185">Reference proteome</keyword>
<reference evidence="2 3" key="1">
    <citation type="journal article" date="2007" name="Nature">
        <title>Evolution of genes and genomes on the Drosophila phylogeny.</title>
        <authorList>
            <consortium name="Drosophila 12 Genomes Consortium"/>
            <person name="Clark A.G."/>
            <person name="Eisen M.B."/>
            <person name="Smith D.R."/>
            <person name="Bergman C.M."/>
            <person name="Oliver B."/>
            <person name="Markow T.A."/>
            <person name="Kaufman T.C."/>
            <person name="Kellis M."/>
            <person name="Gelbart W."/>
            <person name="Iyer V.N."/>
            <person name="Pollard D.A."/>
            <person name="Sackton T.B."/>
            <person name="Larracuente A.M."/>
            <person name="Singh N.D."/>
            <person name="Abad J.P."/>
            <person name="Abt D.N."/>
            <person name="Adryan B."/>
            <person name="Aguade M."/>
            <person name="Akashi H."/>
            <person name="Anderson W.W."/>
            <person name="Aquadro C.F."/>
            <person name="Ardell D.H."/>
            <person name="Arguello R."/>
            <person name="Artieri C.G."/>
            <person name="Barbash D.A."/>
            <person name="Barker D."/>
            <person name="Barsanti P."/>
            <person name="Batterham P."/>
            <person name="Batzoglou S."/>
            <person name="Begun D."/>
            <person name="Bhutkar A."/>
            <person name="Blanco E."/>
            <person name="Bosak S.A."/>
            <person name="Bradley R.K."/>
            <person name="Brand A.D."/>
            <person name="Brent M.R."/>
            <person name="Brooks A.N."/>
            <person name="Brown R.H."/>
            <person name="Butlin R.K."/>
            <person name="Caggese C."/>
            <person name="Calvi B.R."/>
            <person name="Bernardo de Carvalho A."/>
            <person name="Caspi A."/>
            <person name="Castrezana S."/>
            <person name="Celniker S.E."/>
            <person name="Chang J.L."/>
            <person name="Chapple C."/>
            <person name="Chatterji S."/>
            <person name="Chinwalla A."/>
            <person name="Civetta A."/>
            <person name="Clifton S.W."/>
            <person name="Comeron J.M."/>
            <person name="Costello J.C."/>
            <person name="Coyne J.A."/>
            <person name="Daub J."/>
            <person name="David R.G."/>
            <person name="Delcher A.L."/>
            <person name="Delehaunty K."/>
            <person name="Do C.B."/>
            <person name="Ebling H."/>
            <person name="Edwards K."/>
            <person name="Eickbush T."/>
            <person name="Evans J.D."/>
            <person name="Filipski A."/>
            <person name="Findeiss S."/>
            <person name="Freyhult E."/>
            <person name="Fulton L."/>
            <person name="Fulton R."/>
            <person name="Garcia A.C."/>
            <person name="Gardiner A."/>
            <person name="Garfield D.A."/>
            <person name="Garvin B.E."/>
            <person name="Gibson G."/>
            <person name="Gilbert D."/>
            <person name="Gnerre S."/>
            <person name="Godfrey J."/>
            <person name="Good R."/>
            <person name="Gotea V."/>
            <person name="Gravely B."/>
            <person name="Greenberg A.J."/>
            <person name="Griffiths-Jones S."/>
            <person name="Gross S."/>
            <person name="Guigo R."/>
            <person name="Gustafson E.A."/>
            <person name="Haerty W."/>
            <person name="Hahn M.W."/>
            <person name="Halligan D.L."/>
            <person name="Halpern A.L."/>
            <person name="Halter G.M."/>
            <person name="Han M.V."/>
            <person name="Heger A."/>
            <person name="Hillier L."/>
            <person name="Hinrichs A.S."/>
            <person name="Holmes I."/>
            <person name="Hoskins R.A."/>
            <person name="Hubisz M.J."/>
            <person name="Hultmark D."/>
            <person name="Huntley M.A."/>
            <person name="Jaffe D.B."/>
            <person name="Jagadeeshan S."/>
            <person name="Jeck W.R."/>
            <person name="Johnson J."/>
            <person name="Jones C.D."/>
            <person name="Jordan W.C."/>
            <person name="Karpen G.H."/>
            <person name="Kataoka E."/>
            <person name="Keightley P.D."/>
            <person name="Kheradpour P."/>
            <person name="Kirkness E.F."/>
            <person name="Koerich L.B."/>
            <person name="Kristiansen K."/>
            <person name="Kudrna D."/>
            <person name="Kulathinal R.J."/>
            <person name="Kumar S."/>
            <person name="Kwok R."/>
            <person name="Lander E."/>
            <person name="Langley C.H."/>
            <person name="Lapoint R."/>
            <person name="Lazzaro B.P."/>
            <person name="Lee S.J."/>
            <person name="Levesque L."/>
            <person name="Li R."/>
            <person name="Lin C.F."/>
            <person name="Lin M.F."/>
            <person name="Lindblad-Toh K."/>
            <person name="Llopart A."/>
            <person name="Long M."/>
            <person name="Low L."/>
            <person name="Lozovsky E."/>
            <person name="Lu J."/>
            <person name="Luo M."/>
            <person name="Machado C.A."/>
            <person name="Makalowski W."/>
            <person name="Marzo M."/>
            <person name="Matsuda M."/>
            <person name="Matzkin L."/>
            <person name="McAllister B."/>
            <person name="McBride C.S."/>
            <person name="McKernan B."/>
            <person name="McKernan K."/>
            <person name="Mendez-Lago M."/>
            <person name="Minx P."/>
            <person name="Mollenhauer M.U."/>
            <person name="Montooth K."/>
            <person name="Mount S.M."/>
            <person name="Mu X."/>
            <person name="Myers E."/>
            <person name="Negre B."/>
            <person name="Newfeld S."/>
            <person name="Nielsen R."/>
            <person name="Noor M.A."/>
            <person name="O'Grady P."/>
            <person name="Pachter L."/>
            <person name="Papaceit M."/>
            <person name="Parisi M.J."/>
            <person name="Parisi M."/>
            <person name="Parts L."/>
            <person name="Pedersen J.S."/>
            <person name="Pesole G."/>
            <person name="Phillippy A.M."/>
            <person name="Ponting C.P."/>
            <person name="Pop M."/>
            <person name="Porcelli D."/>
            <person name="Powell J.R."/>
            <person name="Prohaska S."/>
            <person name="Pruitt K."/>
            <person name="Puig M."/>
            <person name="Quesneville H."/>
            <person name="Ram K.R."/>
            <person name="Rand D."/>
            <person name="Rasmussen M.D."/>
            <person name="Reed L.K."/>
            <person name="Reenan R."/>
            <person name="Reily A."/>
            <person name="Remington K.A."/>
            <person name="Rieger T.T."/>
            <person name="Ritchie M.G."/>
            <person name="Robin C."/>
            <person name="Rogers Y.H."/>
            <person name="Rohde C."/>
            <person name="Rozas J."/>
            <person name="Rubenfield M.J."/>
            <person name="Ruiz A."/>
            <person name="Russo S."/>
            <person name="Salzberg S.L."/>
            <person name="Sanchez-Gracia A."/>
            <person name="Saranga D.J."/>
            <person name="Sato H."/>
            <person name="Schaeffer S.W."/>
            <person name="Schatz M.C."/>
            <person name="Schlenke T."/>
            <person name="Schwartz R."/>
            <person name="Segarra C."/>
            <person name="Singh R.S."/>
            <person name="Sirot L."/>
            <person name="Sirota M."/>
            <person name="Sisneros N.B."/>
            <person name="Smith C.D."/>
            <person name="Smith T.F."/>
            <person name="Spieth J."/>
            <person name="Stage D.E."/>
            <person name="Stark A."/>
            <person name="Stephan W."/>
            <person name="Strausberg R.L."/>
            <person name="Strempel S."/>
            <person name="Sturgill D."/>
            <person name="Sutton G."/>
            <person name="Sutton G.G."/>
            <person name="Tao W."/>
            <person name="Teichmann S."/>
            <person name="Tobari Y.N."/>
            <person name="Tomimura Y."/>
            <person name="Tsolas J.M."/>
            <person name="Valente V.L."/>
            <person name="Venter E."/>
            <person name="Venter J.C."/>
            <person name="Vicario S."/>
            <person name="Vieira F.G."/>
            <person name="Vilella A.J."/>
            <person name="Villasante A."/>
            <person name="Walenz B."/>
            <person name="Wang J."/>
            <person name="Wasserman M."/>
            <person name="Watts T."/>
            <person name="Wilson D."/>
            <person name="Wilson R.K."/>
            <person name="Wing R.A."/>
            <person name="Wolfner M.F."/>
            <person name="Wong A."/>
            <person name="Wong G.K."/>
            <person name="Wu C.I."/>
            <person name="Wu G."/>
            <person name="Yamamoto D."/>
            <person name="Yang H.P."/>
            <person name="Yang S.P."/>
            <person name="Yorke J.A."/>
            <person name="Yoshida K."/>
            <person name="Zdobnov E."/>
            <person name="Zhang P."/>
            <person name="Zhang Y."/>
            <person name="Zimin A.V."/>
            <person name="Baldwin J."/>
            <person name="Abdouelleil A."/>
            <person name="Abdulkadir J."/>
            <person name="Abebe A."/>
            <person name="Abera B."/>
            <person name="Abreu J."/>
            <person name="Acer S.C."/>
            <person name="Aftuck L."/>
            <person name="Alexander A."/>
            <person name="An P."/>
            <person name="Anderson E."/>
            <person name="Anderson S."/>
            <person name="Arachi H."/>
            <person name="Azer M."/>
            <person name="Bachantsang P."/>
            <person name="Barry A."/>
            <person name="Bayul T."/>
            <person name="Berlin A."/>
            <person name="Bessette D."/>
            <person name="Bloom T."/>
            <person name="Blye J."/>
            <person name="Boguslavskiy L."/>
            <person name="Bonnet C."/>
            <person name="Boukhgalter B."/>
            <person name="Bourzgui I."/>
            <person name="Brown A."/>
            <person name="Cahill P."/>
            <person name="Channer S."/>
            <person name="Cheshatsang Y."/>
            <person name="Chuda L."/>
            <person name="Citroen M."/>
            <person name="Collymore A."/>
            <person name="Cooke P."/>
            <person name="Costello M."/>
            <person name="D'Aco K."/>
            <person name="Daza R."/>
            <person name="De Haan G."/>
            <person name="DeGray S."/>
            <person name="DeMaso C."/>
            <person name="Dhargay N."/>
            <person name="Dooley K."/>
            <person name="Dooley E."/>
            <person name="Doricent M."/>
            <person name="Dorje P."/>
            <person name="Dorjee K."/>
            <person name="Dupes A."/>
            <person name="Elong R."/>
            <person name="Falk J."/>
            <person name="Farina A."/>
            <person name="Faro S."/>
            <person name="Ferguson D."/>
            <person name="Fisher S."/>
            <person name="Foley C.D."/>
            <person name="Franke A."/>
            <person name="Friedrich D."/>
            <person name="Gadbois L."/>
            <person name="Gearin G."/>
            <person name="Gearin C.R."/>
            <person name="Giannoukos G."/>
            <person name="Goode T."/>
            <person name="Graham J."/>
            <person name="Grandbois E."/>
            <person name="Grewal S."/>
            <person name="Gyaltsen K."/>
            <person name="Hafez N."/>
            <person name="Hagos B."/>
            <person name="Hall J."/>
            <person name="Henson C."/>
            <person name="Hollinger A."/>
            <person name="Honan T."/>
            <person name="Huard M.D."/>
            <person name="Hughes L."/>
            <person name="Hurhula B."/>
            <person name="Husby M.E."/>
            <person name="Kamat A."/>
            <person name="Kanga B."/>
            <person name="Kashin S."/>
            <person name="Khazanovich D."/>
            <person name="Kisner P."/>
            <person name="Lance K."/>
            <person name="Lara M."/>
            <person name="Lee W."/>
            <person name="Lennon N."/>
            <person name="Letendre F."/>
            <person name="LeVine R."/>
            <person name="Lipovsky A."/>
            <person name="Liu X."/>
            <person name="Liu J."/>
            <person name="Liu S."/>
            <person name="Lokyitsang T."/>
            <person name="Lokyitsang Y."/>
            <person name="Lubonja R."/>
            <person name="Lui A."/>
            <person name="MacDonald P."/>
            <person name="Magnisalis V."/>
            <person name="Maru K."/>
            <person name="Matthews C."/>
            <person name="McCusker W."/>
            <person name="McDonough S."/>
            <person name="Mehta T."/>
            <person name="Meldrim J."/>
            <person name="Meneus L."/>
            <person name="Mihai O."/>
            <person name="Mihalev A."/>
            <person name="Mihova T."/>
            <person name="Mittelman R."/>
            <person name="Mlenga V."/>
            <person name="Montmayeur A."/>
            <person name="Mulrain L."/>
            <person name="Navidi A."/>
            <person name="Naylor J."/>
            <person name="Negash T."/>
            <person name="Nguyen T."/>
            <person name="Nguyen N."/>
            <person name="Nicol R."/>
            <person name="Norbu C."/>
            <person name="Norbu N."/>
            <person name="Novod N."/>
            <person name="O'Neill B."/>
            <person name="Osman S."/>
            <person name="Markiewicz E."/>
            <person name="Oyono O.L."/>
            <person name="Patti C."/>
            <person name="Phunkhang P."/>
            <person name="Pierre F."/>
            <person name="Priest M."/>
            <person name="Raghuraman S."/>
            <person name="Rege F."/>
            <person name="Reyes R."/>
            <person name="Rise C."/>
            <person name="Rogov P."/>
            <person name="Ross K."/>
            <person name="Ryan E."/>
            <person name="Settipalli S."/>
            <person name="Shea T."/>
            <person name="Sherpa N."/>
            <person name="Shi L."/>
            <person name="Shih D."/>
            <person name="Sparrow T."/>
            <person name="Spaulding J."/>
            <person name="Stalker J."/>
            <person name="Stange-Thomann N."/>
            <person name="Stavropoulos S."/>
            <person name="Stone C."/>
            <person name="Strader C."/>
            <person name="Tesfaye S."/>
            <person name="Thomson T."/>
            <person name="Thoulutsang Y."/>
            <person name="Thoulutsang D."/>
            <person name="Topham K."/>
            <person name="Topping I."/>
            <person name="Tsamla T."/>
            <person name="Vassiliev H."/>
            <person name="Vo A."/>
            <person name="Wangchuk T."/>
            <person name="Wangdi T."/>
            <person name="Weiand M."/>
            <person name="Wilkinson J."/>
            <person name="Wilson A."/>
            <person name="Yadav S."/>
            <person name="Young G."/>
            <person name="Yu Q."/>
            <person name="Zembek L."/>
            <person name="Zhong D."/>
            <person name="Zimmer A."/>
            <person name="Zwirko Z."/>
            <person name="Jaffe D.B."/>
            <person name="Alvarez P."/>
            <person name="Brockman W."/>
            <person name="Butler J."/>
            <person name="Chin C."/>
            <person name="Gnerre S."/>
            <person name="Grabherr M."/>
            <person name="Kleber M."/>
            <person name="Mauceli E."/>
            <person name="MacCallum I."/>
        </authorList>
    </citation>
    <scope>NUCLEOTIDE SEQUENCE [LARGE SCALE GENOMIC DNA]</scope>
    <source>
        <strain evidence="3">Tucson 15287-2541.00</strain>
    </source>
</reference>
<dbReference type="FunCoup" id="B4IYV4">
    <property type="interactions" value="2"/>
</dbReference>
<dbReference type="HOGENOM" id="CLU_1462815_0_0_1"/>
<dbReference type="EMBL" id="CH916366">
    <property type="protein sequence ID" value="EDV96641.1"/>
    <property type="molecule type" value="Genomic_DNA"/>
</dbReference>
<name>B4IYV4_DROGR</name>
<dbReference type="OrthoDB" id="6750008at2759"/>
<evidence type="ECO:0000256" key="1">
    <source>
        <dbReference type="SAM" id="SignalP"/>
    </source>
</evidence>
<proteinExistence type="predicted"/>
<dbReference type="OMA" id="FYYVGAG"/>
<keyword evidence="1" id="KW-0732">Signal</keyword>
<feature type="signal peptide" evidence="1">
    <location>
        <begin position="1"/>
        <end position="23"/>
    </location>
</feature>
<evidence type="ECO:0000313" key="3">
    <source>
        <dbReference type="Proteomes" id="UP000001070"/>
    </source>
</evidence>
<protein>
    <submittedName>
        <fullName evidence="2">GH16370</fullName>
    </submittedName>
</protein>
<dbReference type="KEGG" id="dgr:6558892"/>
<dbReference type="Proteomes" id="UP000001070">
    <property type="component" value="Unassembled WGS sequence"/>
</dbReference>
<dbReference type="InParanoid" id="B4IYV4"/>